<evidence type="ECO:0000313" key="6">
    <source>
        <dbReference type="Proteomes" id="UP001164746"/>
    </source>
</evidence>
<protein>
    <recommendedName>
        <fullName evidence="3">L-Fucosyltransferase</fullName>
        <ecNumber evidence="3">2.4.1.-</ecNumber>
    </recommendedName>
</protein>
<dbReference type="EMBL" id="CP111027">
    <property type="protein sequence ID" value="WAR29718.1"/>
    <property type="molecule type" value="Genomic_DNA"/>
</dbReference>
<feature type="region of interest" description="Disordered" evidence="4">
    <location>
        <begin position="121"/>
        <end position="141"/>
    </location>
</feature>
<keyword evidence="3" id="KW-0812">Transmembrane</keyword>
<dbReference type="EC" id="2.4.1.-" evidence="3"/>
<keyword evidence="6" id="KW-1185">Reference proteome</keyword>
<evidence type="ECO:0000256" key="2">
    <source>
        <dbReference type="ARBA" id="ARBA00022679"/>
    </source>
</evidence>
<keyword evidence="3" id="KW-0333">Golgi apparatus</keyword>
<evidence type="ECO:0000256" key="3">
    <source>
        <dbReference type="RuleBase" id="RU363129"/>
    </source>
</evidence>
<evidence type="ECO:0000313" key="5">
    <source>
        <dbReference type="EMBL" id="WAR29718.1"/>
    </source>
</evidence>
<keyword evidence="2 3" id="KW-0808">Transferase</keyword>
<feature type="compositionally biased region" description="Basic and acidic residues" evidence="4">
    <location>
        <begin position="123"/>
        <end position="141"/>
    </location>
</feature>
<proteinExistence type="inferred from homology"/>
<keyword evidence="3" id="KW-0735">Signal-anchor</keyword>
<comment type="pathway">
    <text evidence="3">Protein modification; protein glycosylation.</text>
</comment>
<keyword evidence="3" id="KW-0325">Glycoprotein</keyword>
<organism evidence="5 6">
    <name type="scientific">Mya arenaria</name>
    <name type="common">Soft-shell clam</name>
    <dbReference type="NCBI Taxonomy" id="6604"/>
    <lineage>
        <taxon>Eukaryota</taxon>
        <taxon>Metazoa</taxon>
        <taxon>Spiralia</taxon>
        <taxon>Lophotrochozoa</taxon>
        <taxon>Mollusca</taxon>
        <taxon>Bivalvia</taxon>
        <taxon>Autobranchia</taxon>
        <taxon>Heteroconchia</taxon>
        <taxon>Euheterodonta</taxon>
        <taxon>Imparidentia</taxon>
        <taxon>Neoheterodontei</taxon>
        <taxon>Myida</taxon>
        <taxon>Myoidea</taxon>
        <taxon>Myidae</taxon>
        <taxon>Mya</taxon>
    </lineage>
</organism>
<dbReference type="PANTHER" id="PTHR11927">
    <property type="entry name" value="GALACTOSIDE 2-L-FUCOSYLTRANSFERASE"/>
    <property type="match status" value="1"/>
</dbReference>
<comment type="subcellular location">
    <subcellularLocation>
        <location evidence="3">Golgi apparatus</location>
        <location evidence="3">Golgi stack membrane</location>
        <topology evidence="3">Single-pass type II membrane protein</topology>
    </subcellularLocation>
</comment>
<dbReference type="CDD" id="cd11301">
    <property type="entry name" value="Fut1_Fut2_like"/>
    <property type="match status" value="1"/>
</dbReference>
<gene>
    <name evidence="5" type="ORF">MAR_003286</name>
</gene>
<accession>A0ABY7G5J8</accession>
<reference evidence="5" key="1">
    <citation type="submission" date="2022-11" db="EMBL/GenBank/DDBJ databases">
        <title>Centuries of genome instability and evolution in soft-shell clam transmissible cancer (bioRxiv).</title>
        <authorList>
            <person name="Hart S.F.M."/>
            <person name="Yonemitsu M.A."/>
            <person name="Giersch R.M."/>
            <person name="Beal B.F."/>
            <person name="Arriagada G."/>
            <person name="Davis B.W."/>
            <person name="Ostrander E.A."/>
            <person name="Goff S.P."/>
            <person name="Metzger M.J."/>
        </authorList>
    </citation>
    <scope>NUCLEOTIDE SEQUENCE</scope>
    <source>
        <strain evidence="5">MELC-2E11</strain>
        <tissue evidence="5">Siphon/mantle</tissue>
    </source>
</reference>
<dbReference type="Pfam" id="PF01531">
    <property type="entry name" value="Glyco_transf_11"/>
    <property type="match status" value="1"/>
</dbReference>
<comment type="similarity">
    <text evidence="3">Belongs to the glycosyltransferase 11 family.</text>
</comment>
<keyword evidence="1 3" id="KW-0328">Glycosyltransferase</keyword>
<dbReference type="PANTHER" id="PTHR11927:SF9">
    <property type="entry name" value="L-FUCOSYLTRANSFERASE"/>
    <property type="match status" value="1"/>
</dbReference>
<dbReference type="InterPro" id="IPR002516">
    <property type="entry name" value="Glyco_trans_11"/>
</dbReference>
<evidence type="ECO:0000256" key="1">
    <source>
        <dbReference type="ARBA" id="ARBA00022676"/>
    </source>
</evidence>
<sequence>MVSLKYVAICFLFGELQYRMGHGEVEGDLLSFTPKVETQYHTNGKRTIGVYVLDLLRKRQTAKDKADTTLFHTSRANNQSNAVDDTCFDLAWRYNIRLRSECEYGVQSSVRYGIRNSPPMKGDSFKKNEVPDVKPESSYTTERRTGNDMFQVAALIGIAKRNGLIPLLNDRLSKMDWFYFPDLNFDFPLENVKKHHVEMPGVYADGTANLNPAYNWTVRGYLQSWRYFENAASVVRQIFKIKSVYMAPAKDFLNSISKTGYVNVCLHYRRGDMLMTSAIRRGYTVAGLDFVAKAMTFYEQKFTNVTFVVLSDGIQWCRNNIKKSNVVFSPFEVAAIDFALLTSCDHVIVTSGTFGWWGAWLSRGTTAYYAGYPGVNTWLETKMDRSDYYPNDWIGIL</sequence>
<name>A0ABY7G5J8_MYAAR</name>
<dbReference type="Proteomes" id="UP001164746">
    <property type="component" value="Chromosome 16"/>
</dbReference>
<evidence type="ECO:0000256" key="4">
    <source>
        <dbReference type="SAM" id="MobiDB-lite"/>
    </source>
</evidence>